<organism evidence="7 8">
    <name type="scientific">Nocardiopsis tropica</name>
    <dbReference type="NCBI Taxonomy" id="109330"/>
    <lineage>
        <taxon>Bacteria</taxon>
        <taxon>Bacillati</taxon>
        <taxon>Actinomycetota</taxon>
        <taxon>Actinomycetes</taxon>
        <taxon>Streptosporangiales</taxon>
        <taxon>Nocardiopsidaceae</taxon>
        <taxon>Nocardiopsis</taxon>
    </lineage>
</organism>
<dbReference type="Pfam" id="PF00440">
    <property type="entry name" value="TetR_N"/>
    <property type="match status" value="1"/>
</dbReference>
<protein>
    <submittedName>
        <fullName evidence="7">TetR/AcrR family transcriptional regulator</fullName>
    </submittedName>
</protein>
<evidence type="ECO:0000256" key="5">
    <source>
        <dbReference type="PROSITE-ProRule" id="PRU00335"/>
    </source>
</evidence>
<accession>A0ABU7KYG8</accession>
<dbReference type="Proteomes" id="UP001348641">
    <property type="component" value="Unassembled WGS sequence"/>
</dbReference>
<dbReference type="PROSITE" id="PS50977">
    <property type="entry name" value="HTH_TETR_2"/>
    <property type="match status" value="1"/>
</dbReference>
<dbReference type="InterPro" id="IPR001647">
    <property type="entry name" value="HTH_TetR"/>
</dbReference>
<feature type="domain" description="HTH tetR-type" evidence="6">
    <location>
        <begin position="7"/>
        <end position="67"/>
    </location>
</feature>
<name>A0ABU7KYG8_9ACTN</name>
<evidence type="ECO:0000313" key="7">
    <source>
        <dbReference type="EMBL" id="MEE2054044.1"/>
    </source>
</evidence>
<dbReference type="InterPro" id="IPR036271">
    <property type="entry name" value="Tet_transcr_reg_TetR-rel_C_sf"/>
</dbReference>
<proteinExistence type="predicted"/>
<dbReference type="Gene3D" id="1.10.357.10">
    <property type="entry name" value="Tetracycline Repressor, domain 2"/>
    <property type="match status" value="1"/>
</dbReference>
<feature type="DNA-binding region" description="H-T-H motif" evidence="5">
    <location>
        <begin position="30"/>
        <end position="49"/>
    </location>
</feature>
<reference evidence="7 8" key="1">
    <citation type="submission" date="2023-07" db="EMBL/GenBank/DDBJ databases">
        <authorList>
            <person name="Girao M."/>
            <person name="Carvalho M.F."/>
        </authorList>
    </citation>
    <scope>NUCLEOTIDE SEQUENCE [LARGE SCALE GENOMIC DNA]</scope>
    <source>
        <strain evidence="7 8">66/93</strain>
    </source>
</reference>
<dbReference type="EMBL" id="JAUUCC010000093">
    <property type="protein sequence ID" value="MEE2054044.1"/>
    <property type="molecule type" value="Genomic_DNA"/>
</dbReference>
<dbReference type="Pfam" id="PF13977">
    <property type="entry name" value="TetR_C_6"/>
    <property type="match status" value="1"/>
</dbReference>
<evidence type="ECO:0000256" key="1">
    <source>
        <dbReference type="ARBA" id="ARBA00022491"/>
    </source>
</evidence>
<dbReference type="SUPFAM" id="SSF48498">
    <property type="entry name" value="Tetracyclin repressor-like, C-terminal domain"/>
    <property type="match status" value="1"/>
</dbReference>
<dbReference type="PANTHER" id="PTHR47506:SF6">
    <property type="entry name" value="HTH-TYPE TRANSCRIPTIONAL REPRESSOR NEMR"/>
    <property type="match status" value="1"/>
</dbReference>
<dbReference type="SUPFAM" id="SSF46689">
    <property type="entry name" value="Homeodomain-like"/>
    <property type="match status" value="1"/>
</dbReference>
<dbReference type="PANTHER" id="PTHR47506">
    <property type="entry name" value="TRANSCRIPTIONAL REGULATORY PROTEIN"/>
    <property type="match status" value="1"/>
</dbReference>
<dbReference type="InterPro" id="IPR039538">
    <property type="entry name" value="BetI_C"/>
</dbReference>
<gene>
    <name evidence="7" type="ORF">Q8A49_26430</name>
</gene>
<keyword evidence="3 5" id="KW-0238">DNA-binding</keyword>
<evidence type="ECO:0000256" key="4">
    <source>
        <dbReference type="ARBA" id="ARBA00023163"/>
    </source>
</evidence>
<evidence type="ECO:0000256" key="2">
    <source>
        <dbReference type="ARBA" id="ARBA00023015"/>
    </source>
</evidence>
<dbReference type="RefSeq" id="WP_330160944.1">
    <property type="nucleotide sequence ID" value="NZ_BAAAJA010000008.1"/>
</dbReference>
<evidence type="ECO:0000313" key="8">
    <source>
        <dbReference type="Proteomes" id="UP001348641"/>
    </source>
</evidence>
<evidence type="ECO:0000259" key="6">
    <source>
        <dbReference type="PROSITE" id="PS50977"/>
    </source>
</evidence>
<keyword evidence="1" id="KW-0678">Repressor</keyword>
<keyword evidence="2" id="KW-0805">Transcription regulation</keyword>
<dbReference type="InterPro" id="IPR009057">
    <property type="entry name" value="Homeodomain-like_sf"/>
</dbReference>
<sequence>MDSFGPDERRTAIIRAVWHVIAESGMGAVSIRNVASAAGASVGRIQYWFPSKDELLRAGLEEMLSEAARHHAEAIRGADDREALWRLIGHSVPRAESDRAGVSVFHQYVAAGFHHPELARMLAGAKDGAEAEAARLLAGIAPGLADPRAAARSLIATADGLSMRVLIGGLSAPEAEGALRSELDRVLS</sequence>
<comment type="caution">
    <text evidence="7">The sequence shown here is derived from an EMBL/GenBank/DDBJ whole genome shotgun (WGS) entry which is preliminary data.</text>
</comment>
<evidence type="ECO:0000256" key="3">
    <source>
        <dbReference type="ARBA" id="ARBA00023125"/>
    </source>
</evidence>
<keyword evidence="4" id="KW-0804">Transcription</keyword>